<dbReference type="Proteomes" id="UP000321393">
    <property type="component" value="Unassembled WGS sequence"/>
</dbReference>
<dbReference type="AlphaFoldDB" id="A0A5A7TPW7"/>
<evidence type="ECO:0000313" key="3">
    <source>
        <dbReference type="EMBL" id="TYK29323.1"/>
    </source>
</evidence>
<feature type="compositionally biased region" description="Basic residues" evidence="1">
    <location>
        <begin position="76"/>
        <end position="92"/>
    </location>
</feature>
<gene>
    <name evidence="3" type="ORF">E5676_scaffold129G00310</name>
    <name evidence="2" type="ORF">E6C27_scaffold110G001460</name>
</gene>
<sequence>MDETKERNLQGLSDLYPAIKDYDDLVNYSKLDYTHLKHGKGKVIVSVTRQEQTFKLIMSEKDSEKALKFIQDLKMEHKKRQRRKKKKRRRRNQKEGGKENRRAHKVRRANGYFGGKEQGHGGPRGGPPRGCGGSVQRRNGKYEPFRAEFSPENLKLRAATTKKTKVGPSRPKDPRQDGEMGAQEVDKLIKVEKGLLPYKGGLPDFFHGPNLLWPFM</sequence>
<organism evidence="2 4">
    <name type="scientific">Cucumis melo var. makuwa</name>
    <name type="common">Oriental melon</name>
    <dbReference type="NCBI Taxonomy" id="1194695"/>
    <lineage>
        <taxon>Eukaryota</taxon>
        <taxon>Viridiplantae</taxon>
        <taxon>Streptophyta</taxon>
        <taxon>Embryophyta</taxon>
        <taxon>Tracheophyta</taxon>
        <taxon>Spermatophyta</taxon>
        <taxon>Magnoliopsida</taxon>
        <taxon>eudicotyledons</taxon>
        <taxon>Gunneridae</taxon>
        <taxon>Pentapetalae</taxon>
        <taxon>rosids</taxon>
        <taxon>fabids</taxon>
        <taxon>Cucurbitales</taxon>
        <taxon>Cucurbitaceae</taxon>
        <taxon>Benincaseae</taxon>
        <taxon>Cucumis</taxon>
    </lineage>
</organism>
<feature type="compositionally biased region" description="Basic and acidic residues" evidence="1">
    <location>
        <begin position="170"/>
        <end position="182"/>
    </location>
</feature>
<evidence type="ECO:0000313" key="5">
    <source>
        <dbReference type="Proteomes" id="UP000321947"/>
    </source>
</evidence>
<comment type="caution">
    <text evidence="2">The sequence shown here is derived from an EMBL/GenBank/DDBJ whole genome shotgun (WGS) entry which is preliminary data.</text>
</comment>
<name>A0A5A7TPW7_CUCMM</name>
<feature type="compositionally biased region" description="Gly residues" evidence="1">
    <location>
        <begin position="112"/>
        <end position="133"/>
    </location>
</feature>
<accession>A0A5A7TPW7</accession>
<reference evidence="4 5" key="1">
    <citation type="submission" date="2019-08" db="EMBL/GenBank/DDBJ databases">
        <title>Draft genome sequences of two oriental melons (Cucumis melo L. var makuwa).</title>
        <authorList>
            <person name="Kwon S.-Y."/>
        </authorList>
    </citation>
    <scope>NUCLEOTIDE SEQUENCE [LARGE SCALE GENOMIC DNA]</scope>
    <source>
        <strain evidence="5">cv. Chang Bougi</strain>
        <strain evidence="4">cv. SW 3</strain>
        <tissue evidence="2">Leaf</tissue>
    </source>
</reference>
<evidence type="ECO:0000256" key="1">
    <source>
        <dbReference type="SAM" id="MobiDB-lite"/>
    </source>
</evidence>
<dbReference type="EMBL" id="SSTE01015327">
    <property type="protein sequence ID" value="KAA0043259.1"/>
    <property type="molecule type" value="Genomic_DNA"/>
</dbReference>
<evidence type="ECO:0000313" key="4">
    <source>
        <dbReference type="Proteomes" id="UP000321393"/>
    </source>
</evidence>
<feature type="region of interest" description="Disordered" evidence="1">
    <location>
        <begin position="72"/>
        <end position="182"/>
    </location>
</feature>
<protein>
    <submittedName>
        <fullName evidence="2">Uncharacterized protein</fullName>
    </submittedName>
</protein>
<dbReference type="Proteomes" id="UP000321947">
    <property type="component" value="Unassembled WGS sequence"/>
</dbReference>
<evidence type="ECO:0000313" key="2">
    <source>
        <dbReference type="EMBL" id="KAA0043259.1"/>
    </source>
</evidence>
<dbReference type="EMBL" id="SSTD01001743">
    <property type="protein sequence ID" value="TYK29323.1"/>
    <property type="molecule type" value="Genomic_DNA"/>
</dbReference>
<proteinExistence type="predicted"/>